<dbReference type="STRING" id="1128970.SAMN04487935_0114"/>
<dbReference type="EMBL" id="FNEZ01000001">
    <property type="protein sequence ID" value="SDJ16079.1"/>
    <property type="molecule type" value="Genomic_DNA"/>
</dbReference>
<proteinExistence type="predicted"/>
<evidence type="ECO:0008006" key="3">
    <source>
        <dbReference type="Google" id="ProtNLM"/>
    </source>
</evidence>
<protein>
    <recommendedName>
        <fullName evidence="3">SdiA-regulated</fullName>
    </recommendedName>
</protein>
<reference evidence="1 2" key="1">
    <citation type="submission" date="2016-10" db="EMBL/GenBank/DDBJ databases">
        <authorList>
            <person name="de Groot N.N."/>
        </authorList>
    </citation>
    <scope>NUCLEOTIDE SEQUENCE [LARGE SCALE GENOMIC DNA]</scope>
    <source>
        <strain evidence="1 2">CGMCC 1.10076</strain>
    </source>
</reference>
<keyword evidence="2" id="KW-1185">Reference proteome</keyword>
<organism evidence="1 2">
    <name type="scientific">Flavobacterium noncentrifugens</name>
    <dbReference type="NCBI Taxonomy" id="1128970"/>
    <lineage>
        <taxon>Bacteria</taxon>
        <taxon>Pseudomonadati</taxon>
        <taxon>Bacteroidota</taxon>
        <taxon>Flavobacteriia</taxon>
        <taxon>Flavobacteriales</taxon>
        <taxon>Flavobacteriaceae</taxon>
        <taxon>Flavobacterium</taxon>
    </lineage>
</organism>
<evidence type="ECO:0000313" key="2">
    <source>
        <dbReference type="Proteomes" id="UP000199580"/>
    </source>
</evidence>
<dbReference type="RefSeq" id="WP_245699293.1">
    <property type="nucleotide sequence ID" value="NZ_BKAI01000001.1"/>
</dbReference>
<sequence length="293" mass="33209">MIRISHLPFGLLILALACANKSQVIEEVFKLPKHLDESSAVEVTSKSDWIWTLEDSGNVPELYALDKTGAVKNTLSITNAKNNDWEDLTSDDEGNLYIGDFGNNDNDRQDLAIYKVDALDLKNKTAAVSKKITFYYPEQTEFPPKKSKHIFDAESFFYYQNNFYIFTKNRSSKFNGRTTLYQVPNQEGNHAAKLISTFDTCDTFSHCAVTSADISPDGKKVVIQTSTYVWIFTDFTGNDFFSGKSQQIDLESFTQKEGICFIGNNKLYITDERKKKTGGYLYQLDLTKLKGKS</sequence>
<dbReference type="AlphaFoldDB" id="A0A1G8RGP8"/>
<evidence type="ECO:0000313" key="1">
    <source>
        <dbReference type="EMBL" id="SDJ16079.1"/>
    </source>
</evidence>
<dbReference type="SUPFAM" id="SSF101898">
    <property type="entry name" value="NHL repeat"/>
    <property type="match status" value="1"/>
</dbReference>
<dbReference type="Proteomes" id="UP000199580">
    <property type="component" value="Unassembled WGS sequence"/>
</dbReference>
<dbReference type="PROSITE" id="PS51257">
    <property type="entry name" value="PROKAR_LIPOPROTEIN"/>
    <property type="match status" value="1"/>
</dbReference>
<gene>
    <name evidence="1" type="ORF">SAMN04487935_0114</name>
</gene>
<name>A0A1G8RGP8_9FLAO</name>
<accession>A0A1G8RGP8</accession>